<evidence type="ECO:0000313" key="2">
    <source>
        <dbReference type="Proteomes" id="UP001305779"/>
    </source>
</evidence>
<accession>A0ABR0EGP0</accession>
<dbReference type="PANTHER" id="PTHR42085:SF2">
    <property type="entry name" value="F-BOX DOMAIN-CONTAINING PROTEIN"/>
    <property type="match status" value="1"/>
</dbReference>
<protein>
    <submittedName>
        <fullName evidence="1">Uncharacterized protein</fullName>
    </submittedName>
</protein>
<dbReference type="Proteomes" id="UP001305779">
    <property type="component" value="Unassembled WGS sequence"/>
</dbReference>
<sequence>MTSQQAQLDDAVDAITAIMGSLPLNLGQRALNTITNVSHGQNKLHLLGFPAEIRNRIYEHALIEDDAIDVNPTGLPQPALLCTSRQIRTEAIGIYYNSNKFRVLIQSWDGAKFTKFYEIFEKNTTTRNLYANIRLSFHGGPNWANLFRWLKVAHAGEMWTLEWVWDLDDQTKEFATVGALFTTLMHTTRHLPWAEAKQIMFSLRMMLAFVDGAWIMD</sequence>
<gene>
    <name evidence="1" type="ORF">PRZ48_008853</name>
</gene>
<keyword evidence="2" id="KW-1185">Reference proteome</keyword>
<reference evidence="1 2" key="1">
    <citation type="journal article" date="2023" name="G3 (Bethesda)">
        <title>A chromosome-level genome assembly of Zasmidium syzygii isolated from banana leaves.</title>
        <authorList>
            <person name="van Westerhoven A.C."/>
            <person name="Mehrabi R."/>
            <person name="Talebi R."/>
            <person name="Steentjes M.B.F."/>
            <person name="Corcolon B."/>
            <person name="Chong P.A."/>
            <person name="Kema G.H.J."/>
            <person name="Seidl M.F."/>
        </authorList>
    </citation>
    <scope>NUCLEOTIDE SEQUENCE [LARGE SCALE GENOMIC DNA]</scope>
    <source>
        <strain evidence="1 2">P124</strain>
    </source>
</reference>
<organism evidence="1 2">
    <name type="scientific">Zasmidium cellare</name>
    <name type="common">Wine cellar mold</name>
    <name type="synonym">Racodium cellare</name>
    <dbReference type="NCBI Taxonomy" id="395010"/>
    <lineage>
        <taxon>Eukaryota</taxon>
        <taxon>Fungi</taxon>
        <taxon>Dikarya</taxon>
        <taxon>Ascomycota</taxon>
        <taxon>Pezizomycotina</taxon>
        <taxon>Dothideomycetes</taxon>
        <taxon>Dothideomycetidae</taxon>
        <taxon>Mycosphaerellales</taxon>
        <taxon>Mycosphaerellaceae</taxon>
        <taxon>Zasmidium</taxon>
    </lineage>
</organism>
<name>A0ABR0EGP0_ZASCE</name>
<evidence type="ECO:0000313" key="1">
    <source>
        <dbReference type="EMBL" id="KAK4500664.1"/>
    </source>
</evidence>
<comment type="caution">
    <text evidence="1">The sequence shown here is derived from an EMBL/GenBank/DDBJ whole genome shotgun (WGS) entry which is preliminary data.</text>
</comment>
<dbReference type="InterPro" id="IPR038883">
    <property type="entry name" value="AN11006-like"/>
</dbReference>
<dbReference type="PANTHER" id="PTHR42085">
    <property type="entry name" value="F-BOX DOMAIN-CONTAINING PROTEIN"/>
    <property type="match status" value="1"/>
</dbReference>
<dbReference type="EMBL" id="JAXOVC010000006">
    <property type="protein sequence ID" value="KAK4500664.1"/>
    <property type="molecule type" value="Genomic_DNA"/>
</dbReference>
<proteinExistence type="predicted"/>